<reference evidence="1 2" key="1">
    <citation type="journal article" date="2019" name="Sci. Rep.">
        <title>Orb-weaving spider Araneus ventricosus genome elucidates the spidroin gene catalogue.</title>
        <authorList>
            <person name="Kono N."/>
            <person name="Nakamura H."/>
            <person name="Ohtoshi R."/>
            <person name="Moran D.A.P."/>
            <person name="Shinohara A."/>
            <person name="Yoshida Y."/>
            <person name="Fujiwara M."/>
            <person name="Mori M."/>
            <person name="Tomita M."/>
            <person name="Arakawa K."/>
        </authorList>
    </citation>
    <scope>NUCLEOTIDE SEQUENCE [LARGE SCALE GENOMIC DNA]</scope>
</reference>
<protein>
    <submittedName>
        <fullName evidence="1">Uncharacterized protein</fullName>
    </submittedName>
</protein>
<evidence type="ECO:0000313" key="1">
    <source>
        <dbReference type="EMBL" id="GBM07841.1"/>
    </source>
</evidence>
<dbReference type="EMBL" id="BGPR01164441">
    <property type="protein sequence ID" value="GBM07841.1"/>
    <property type="molecule type" value="Genomic_DNA"/>
</dbReference>
<gene>
    <name evidence="1" type="ORF">AVEN_1298_1</name>
</gene>
<sequence>MHSGKTAHYNRATDGPNEPEGCQKCVENYDSVNLAAYRVLKQINDHRINNCSSIKQADICTAVDSSNGQKVFFPSESCFLLHQTYGWRHIWGEELVYKHLSITCGRLDADRGSLWSGKYFLACFESIHHS</sequence>
<proteinExistence type="predicted"/>
<dbReference type="AlphaFoldDB" id="A0A4Y2CTP0"/>
<name>A0A4Y2CTP0_ARAVE</name>
<keyword evidence="2" id="KW-1185">Reference proteome</keyword>
<organism evidence="1 2">
    <name type="scientific">Araneus ventricosus</name>
    <name type="common">Orbweaver spider</name>
    <name type="synonym">Epeira ventricosa</name>
    <dbReference type="NCBI Taxonomy" id="182803"/>
    <lineage>
        <taxon>Eukaryota</taxon>
        <taxon>Metazoa</taxon>
        <taxon>Ecdysozoa</taxon>
        <taxon>Arthropoda</taxon>
        <taxon>Chelicerata</taxon>
        <taxon>Arachnida</taxon>
        <taxon>Araneae</taxon>
        <taxon>Araneomorphae</taxon>
        <taxon>Entelegynae</taxon>
        <taxon>Araneoidea</taxon>
        <taxon>Araneidae</taxon>
        <taxon>Araneus</taxon>
    </lineage>
</organism>
<dbReference type="Proteomes" id="UP000499080">
    <property type="component" value="Unassembled WGS sequence"/>
</dbReference>
<comment type="caution">
    <text evidence="1">The sequence shown here is derived from an EMBL/GenBank/DDBJ whole genome shotgun (WGS) entry which is preliminary data.</text>
</comment>
<accession>A0A4Y2CTP0</accession>
<evidence type="ECO:0000313" key="2">
    <source>
        <dbReference type="Proteomes" id="UP000499080"/>
    </source>
</evidence>